<evidence type="ECO:0000256" key="10">
    <source>
        <dbReference type="ARBA" id="ARBA00022840"/>
    </source>
</evidence>
<name>A0ABT6WDR4_9ACTN</name>
<dbReference type="InterPro" id="IPR014721">
    <property type="entry name" value="Ribsml_uS5_D2-typ_fold_subgr"/>
</dbReference>
<dbReference type="InterPro" id="IPR006203">
    <property type="entry name" value="GHMP_knse_ATP-bd_CS"/>
</dbReference>
<evidence type="ECO:0000313" key="17">
    <source>
        <dbReference type="Proteomes" id="UP001241758"/>
    </source>
</evidence>
<dbReference type="PANTHER" id="PTHR20861">
    <property type="entry name" value="HOMOSERINE/4-DIPHOSPHOCYTIDYL-2-C-METHYL-D-ERYTHRITOL KINASE"/>
    <property type="match status" value="1"/>
</dbReference>
<gene>
    <name evidence="13 16" type="primary">thrB</name>
    <name evidence="16" type="ORF">QLQ12_04275</name>
</gene>
<dbReference type="Pfam" id="PF00288">
    <property type="entry name" value="GHMP_kinases_N"/>
    <property type="match status" value="1"/>
</dbReference>
<keyword evidence="8 13" id="KW-0547">Nucleotide-binding</keyword>
<dbReference type="PANTHER" id="PTHR20861:SF1">
    <property type="entry name" value="HOMOSERINE KINASE"/>
    <property type="match status" value="1"/>
</dbReference>
<dbReference type="NCBIfam" id="TIGR00191">
    <property type="entry name" value="thrB"/>
    <property type="match status" value="1"/>
</dbReference>
<feature type="binding site" evidence="13">
    <location>
        <begin position="94"/>
        <end position="104"/>
    </location>
    <ligand>
        <name>ATP</name>
        <dbReference type="ChEBI" id="CHEBI:30616"/>
    </ligand>
</feature>
<evidence type="ECO:0000256" key="13">
    <source>
        <dbReference type="HAMAP-Rule" id="MF_00384"/>
    </source>
</evidence>
<protein>
    <recommendedName>
        <fullName evidence="4 13">Homoserine kinase</fullName>
        <shortName evidence="13">HK</shortName>
        <shortName evidence="13">HSK</shortName>
        <ecNumber evidence="3 13">2.7.1.39</ecNumber>
    </recommendedName>
</protein>
<evidence type="ECO:0000256" key="7">
    <source>
        <dbReference type="ARBA" id="ARBA00022697"/>
    </source>
</evidence>
<accession>A0ABT6WDR4</accession>
<dbReference type="InterPro" id="IPR000870">
    <property type="entry name" value="Homoserine_kinase"/>
</dbReference>
<dbReference type="HAMAP" id="MF_00384">
    <property type="entry name" value="Homoser_kinase"/>
    <property type="match status" value="1"/>
</dbReference>
<evidence type="ECO:0000256" key="3">
    <source>
        <dbReference type="ARBA" id="ARBA00012078"/>
    </source>
</evidence>
<evidence type="ECO:0000259" key="14">
    <source>
        <dbReference type="Pfam" id="PF00288"/>
    </source>
</evidence>
<dbReference type="InterPro" id="IPR013750">
    <property type="entry name" value="GHMP_kinase_C_dom"/>
</dbReference>
<proteinExistence type="inferred from homology"/>
<keyword evidence="5 13" id="KW-0028">Amino-acid biosynthesis</keyword>
<dbReference type="EC" id="2.7.1.39" evidence="3 13"/>
<keyword evidence="10 13" id="KW-0067">ATP-binding</keyword>
<feature type="domain" description="GHMP kinase C-terminal" evidence="15">
    <location>
        <begin position="229"/>
        <end position="269"/>
    </location>
</feature>
<evidence type="ECO:0000313" key="16">
    <source>
        <dbReference type="EMBL" id="MDI6097817.1"/>
    </source>
</evidence>
<dbReference type="InterPro" id="IPR006204">
    <property type="entry name" value="GHMP_kinase_N_dom"/>
</dbReference>
<dbReference type="SUPFAM" id="SSF55060">
    <property type="entry name" value="GHMP Kinase, C-terminal domain"/>
    <property type="match status" value="1"/>
</dbReference>
<dbReference type="PRINTS" id="PR00958">
    <property type="entry name" value="HOMSERKINASE"/>
</dbReference>
<organism evidence="16 17">
    <name type="scientific">Actinoplanes sandaracinus</name>
    <dbReference type="NCBI Taxonomy" id="3045177"/>
    <lineage>
        <taxon>Bacteria</taxon>
        <taxon>Bacillati</taxon>
        <taxon>Actinomycetota</taxon>
        <taxon>Actinomycetes</taxon>
        <taxon>Micromonosporales</taxon>
        <taxon>Micromonosporaceae</taxon>
        <taxon>Actinoplanes</taxon>
    </lineage>
</organism>
<dbReference type="PROSITE" id="PS00627">
    <property type="entry name" value="GHMP_KINASES_ATP"/>
    <property type="match status" value="1"/>
</dbReference>
<evidence type="ECO:0000256" key="6">
    <source>
        <dbReference type="ARBA" id="ARBA00022679"/>
    </source>
</evidence>
<reference evidence="16 17" key="1">
    <citation type="submission" date="2023-05" db="EMBL/GenBank/DDBJ databases">
        <title>Actinoplanes sp. NEAU-A12 genome sequencing.</title>
        <authorList>
            <person name="Wang Z.-S."/>
        </authorList>
    </citation>
    <scope>NUCLEOTIDE SEQUENCE [LARGE SCALE GENOMIC DNA]</scope>
    <source>
        <strain evidence="16 17">NEAU-A12</strain>
    </source>
</reference>
<keyword evidence="7 13" id="KW-0791">Threonine biosynthesis</keyword>
<evidence type="ECO:0000256" key="11">
    <source>
        <dbReference type="ARBA" id="ARBA00049375"/>
    </source>
</evidence>
<dbReference type="Pfam" id="PF08544">
    <property type="entry name" value="GHMP_kinases_C"/>
    <property type="match status" value="1"/>
</dbReference>
<dbReference type="RefSeq" id="WP_282757193.1">
    <property type="nucleotide sequence ID" value="NZ_JASCTH010000002.1"/>
</dbReference>
<comment type="pathway">
    <text evidence="1 13">Amino-acid biosynthesis; L-threonine biosynthesis; L-threonine from L-aspartate: step 4/5.</text>
</comment>
<evidence type="ECO:0000256" key="2">
    <source>
        <dbReference type="ARBA" id="ARBA00007370"/>
    </source>
</evidence>
<evidence type="ECO:0000256" key="5">
    <source>
        <dbReference type="ARBA" id="ARBA00022605"/>
    </source>
</evidence>
<dbReference type="Proteomes" id="UP001241758">
    <property type="component" value="Unassembled WGS sequence"/>
</dbReference>
<comment type="caution">
    <text evidence="16">The sequence shown here is derived from an EMBL/GenBank/DDBJ whole genome shotgun (WGS) entry which is preliminary data.</text>
</comment>
<dbReference type="GO" id="GO:0004413">
    <property type="term" value="F:homoserine kinase activity"/>
    <property type="evidence" value="ECO:0007669"/>
    <property type="project" value="UniProtKB-EC"/>
</dbReference>
<keyword evidence="13" id="KW-0963">Cytoplasm</keyword>
<dbReference type="EMBL" id="JASCTH010000002">
    <property type="protein sequence ID" value="MDI6097817.1"/>
    <property type="molecule type" value="Genomic_DNA"/>
</dbReference>
<dbReference type="InterPro" id="IPR020568">
    <property type="entry name" value="Ribosomal_Su5_D2-typ_SF"/>
</dbReference>
<evidence type="ECO:0000256" key="8">
    <source>
        <dbReference type="ARBA" id="ARBA00022741"/>
    </source>
</evidence>
<dbReference type="SUPFAM" id="SSF54211">
    <property type="entry name" value="Ribosomal protein S5 domain 2-like"/>
    <property type="match status" value="1"/>
</dbReference>
<sequence length="303" mass="30497">MGLTFGTEPVSVSTPATSANLGPGFDALGLALTLYDDLTARVTGGGFTVTLHGEGAGELPTDARHLVIRAMLATFDEAGERPPGVALECVNRIPQARGMGSSSAAIVGGVQLARGLIKDGQKLIDDAAALRIAARLEGHPDNVAPCLLGGFTIAWTEPGGARAVKLAPAAGVRPMVFVPAELGYTASARAALPSEVPHPDAAFNAGRAALLTHALTVDPSLLFPATEDRLHQGYRASGMPGTAALVAALRSAGVAAVVSGAGPTVLALTEVPGDFAPGAHWRGEVLGVDDAGACVKGGMVEHA</sequence>
<dbReference type="Gene3D" id="3.30.230.10">
    <property type="match status" value="1"/>
</dbReference>
<keyword evidence="6 13" id="KW-0808">Transferase</keyword>
<evidence type="ECO:0000259" key="15">
    <source>
        <dbReference type="Pfam" id="PF08544"/>
    </source>
</evidence>
<evidence type="ECO:0000256" key="9">
    <source>
        <dbReference type="ARBA" id="ARBA00022777"/>
    </source>
</evidence>
<keyword evidence="17" id="KW-1185">Reference proteome</keyword>
<evidence type="ECO:0000256" key="1">
    <source>
        <dbReference type="ARBA" id="ARBA00005015"/>
    </source>
</evidence>
<dbReference type="Gene3D" id="3.30.70.890">
    <property type="entry name" value="GHMP kinase, C-terminal domain"/>
    <property type="match status" value="1"/>
</dbReference>
<comment type="function">
    <text evidence="12 13">Catalyzes the ATP-dependent phosphorylation of L-homoserine to L-homoserine phosphate.</text>
</comment>
<dbReference type="InterPro" id="IPR036554">
    <property type="entry name" value="GHMP_kinase_C_sf"/>
</dbReference>
<keyword evidence="9 13" id="KW-0418">Kinase</keyword>
<comment type="similarity">
    <text evidence="2 13">Belongs to the GHMP kinase family. Homoserine kinase subfamily.</text>
</comment>
<comment type="catalytic activity">
    <reaction evidence="11 13">
        <text>L-homoserine + ATP = O-phospho-L-homoserine + ADP + H(+)</text>
        <dbReference type="Rhea" id="RHEA:13985"/>
        <dbReference type="ChEBI" id="CHEBI:15378"/>
        <dbReference type="ChEBI" id="CHEBI:30616"/>
        <dbReference type="ChEBI" id="CHEBI:57476"/>
        <dbReference type="ChEBI" id="CHEBI:57590"/>
        <dbReference type="ChEBI" id="CHEBI:456216"/>
        <dbReference type="EC" id="2.7.1.39"/>
    </reaction>
</comment>
<evidence type="ECO:0000256" key="12">
    <source>
        <dbReference type="ARBA" id="ARBA00049954"/>
    </source>
</evidence>
<evidence type="ECO:0000256" key="4">
    <source>
        <dbReference type="ARBA" id="ARBA00017858"/>
    </source>
</evidence>
<dbReference type="PIRSF" id="PIRSF000676">
    <property type="entry name" value="Homoser_kin"/>
    <property type="match status" value="1"/>
</dbReference>
<feature type="domain" description="GHMP kinase N-terminal" evidence="14">
    <location>
        <begin position="66"/>
        <end position="150"/>
    </location>
</feature>
<comment type="subcellular location">
    <subcellularLocation>
        <location evidence="13">Cytoplasm</location>
    </subcellularLocation>
</comment>